<protein>
    <submittedName>
        <fullName evidence="2">Nuclear transport factor 2 family protein</fullName>
    </submittedName>
</protein>
<name>A0ABX4I566_9GAMM</name>
<accession>A0ABX4I566</accession>
<dbReference type="SUPFAM" id="SSF54427">
    <property type="entry name" value="NTF2-like"/>
    <property type="match status" value="1"/>
</dbReference>
<proteinExistence type="predicted"/>
<dbReference type="EMBL" id="LRFG02000001">
    <property type="protein sequence ID" value="PCO06664.1"/>
    <property type="molecule type" value="Genomic_DNA"/>
</dbReference>
<comment type="caution">
    <text evidence="2">The sequence shown here is derived from an EMBL/GenBank/DDBJ whole genome shotgun (WGS) entry which is preliminary data.</text>
</comment>
<dbReference type="InterPro" id="IPR037401">
    <property type="entry name" value="SnoaL-like"/>
</dbReference>
<reference evidence="2" key="1">
    <citation type="submission" date="2017-08" db="EMBL/GenBank/DDBJ databases">
        <title>Microbulbifer marisrubri sp. nov., a halophilic alphaproteobacterium isolated from marine sediment of the Yellow Sea, China.</title>
        <authorList>
            <person name="Zhang G."/>
            <person name="Xiong Q."/>
        </authorList>
    </citation>
    <scope>NUCLEOTIDE SEQUENCE [LARGE SCALE GENOMIC DNA]</scope>
    <source>
        <strain evidence="2">WRN-8</strain>
    </source>
</reference>
<keyword evidence="3" id="KW-1185">Reference proteome</keyword>
<dbReference type="Gene3D" id="3.10.450.50">
    <property type="match status" value="1"/>
</dbReference>
<dbReference type="InterPro" id="IPR032710">
    <property type="entry name" value="NTF2-like_dom_sf"/>
</dbReference>
<sequence>MEVRENMSGLIADLQHYYSDFAAVAGDPSLLDNLYDSDVIFCDPVHRVEGLPALKRYFAGMSGGLTSCRFEFDHSVISDGCACLPWYMHFTHRQLKGGQALSLRGCSLLRFGDRVYYHEDFYDLGAMVYEQVPLLGSVVRGVKKRLGGAGS</sequence>
<dbReference type="Proteomes" id="UP000218427">
    <property type="component" value="Unassembled WGS sequence"/>
</dbReference>
<evidence type="ECO:0000259" key="1">
    <source>
        <dbReference type="Pfam" id="PF12680"/>
    </source>
</evidence>
<gene>
    <name evidence="2" type="ORF">AWR36_002615</name>
</gene>
<organism evidence="2 3">
    <name type="scientific">Microbulbifer flavimaris</name>
    <dbReference type="NCBI Taxonomy" id="1781068"/>
    <lineage>
        <taxon>Bacteria</taxon>
        <taxon>Pseudomonadati</taxon>
        <taxon>Pseudomonadota</taxon>
        <taxon>Gammaproteobacteria</taxon>
        <taxon>Cellvibrionales</taxon>
        <taxon>Microbulbiferaceae</taxon>
        <taxon>Microbulbifer</taxon>
    </lineage>
</organism>
<feature type="domain" description="SnoaL-like" evidence="1">
    <location>
        <begin position="15"/>
        <end position="113"/>
    </location>
</feature>
<evidence type="ECO:0000313" key="3">
    <source>
        <dbReference type="Proteomes" id="UP000218427"/>
    </source>
</evidence>
<evidence type="ECO:0000313" key="2">
    <source>
        <dbReference type="EMBL" id="PCO06664.1"/>
    </source>
</evidence>
<dbReference type="Pfam" id="PF12680">
    <property type="entry name" value="SnoaL_2"/>
    <property type="match status" value="1"/>
</dbReference>